<evidence type="ECO:0000313" key="11">
    <source>
        <dbReference type="EMBL" id="SFG91280.1"/>
    </source>
</evidence>
<evidence type="ECO:0000256" key="4">
    <source>
        <dbReference type="ARBA" id="ARBA00022989"/>
    </source>
</evidence>
<organism evidence="11 12">
    <name type="scientific">Pedobacter insulae</name>
    <dbReference type="NCBI Taxonomy" id="414048"/>
    <lineage>
        <taxon>Bacteria</taxon>
        <taxon>Pseudomonadati</taxon>
        <taxon>Bacteroidota</taxon>
        <taxon>Sphingobacteriia</taxon>
        <taxon>Sphingobacteriales</taxon>
        <taxon>Sphingobacteriaceae</taxon>
        <taxon>Pedobacter</taxon>
    </lineage>
</organism>
<feature type="binding site" evidence="8">
    <location>
        <position position="280"/>
    </location>
    <ligand>
        <name>Mn(2+)</name>
        <dbReference type="ChEBI" id="CHEBI:29035"/>
    </ligand>
</feature>
<keyword evidence="7" id="KW-0464">Manganese</keyword>
<dbReference type="OrthoDB" id="9777768at2"/>
<feature type="transmembrane region" description="Helical" evidence="9">
    <location>
        <begin position="145"/>
        <end position="166"/>
    </location>
</feature>
<dbReference type="PIRSF" id="PIRSF005091">
    <property type="entry name" value="Mmb_sulf_HI1246"/>
    <property type="match status" value="1"/>
</dbReference>
<keyword evidence="7" id="KW-0479">Metal-binding</keyword>
<dbReference type="STRING" id="414048.SAMN04489864_103179"/>
<keyword evidence="4 9" id="KW-1133">Transmembrane helix</keyword>
<feature type="active site" evidence="6">
    <location>
        <position position="326"/>
    </location>
</feature>
<dbReference type="GO" id="GO:0046872">
    <property type="term" value="F:metal ion binding"/>
    <property type="evidence" value="ECO:0007669"/>
    <property type="project" value="UniProtKB-KW"/>
</dbReference>
<name>A0A1I2VQ61_9SPHI</name>
<gene>
    <name evidence="11" type="ORF">SAMN04489864_103179</name>
</gene>
<evidence type="ECO:0000256" key="3">
    <source>
        <dbReference type="ARBA" id="ARBA00022692"/>
    </source>
</evidence>
<dbReference type="GO" id="GO:0005886">
    <property type="term" value="C:plasma membrane"/>
    <property type="evidence" value="ECO:0007669"/>
    <property type="project" value="UniProtKB-SubCell"/>
</dbReference>
<keyword evidence="12" id="KW-1185">Reference proteome</keyword>
<dbReference type="RefSeq" id="WP_090992693.1">
    <property type="nucleotide sequence ID" value="NZ_FOPP01000003.1"/>
</dbReference>
<evidence type="ECO:0000256" key="1">
    <source>
        <dbReference type="ARBA" id="ARBA00004651"/>
    </source>
</evidence>
<dbReference type="Gene3D" id="3.40.720.10">
    <property type="entry name" value="Alkaline Phosphatase, subunit A"/>
    <property type="match status" value="1"/>
</dbReference>
<feature type="binding site" evidence="7">
    <location>
        <position position="441"/>
    </location>
    <ligand>
        <name>substrate</name>
    </ligand>
</feature>
<evidence type="ECO:0000313" key="12">
    <source>
        <dbReference type="Proteomes" id="UP000199666"/>
    </source>
</evidence>
<feature type="transmembrane region" description="Helical" evidence="9">
    <location>
        <begin position="178"/>
        <end position="201"/>
    </location>
</feature>
<evidence type="ECO:0000256" key="2">
    <source>
        <dbReference type="ARBA" id="ARBA00022475"/>
    </source>
</evidence>
<dbReference type="PANTHER" id="PTHR47371">
    <property type="entry name" value="LIPOTEICHOIC ACID SYNTHASE"/>
    <property type="match status" value="1"/>
</dbReference>
<feature type="binding site" evidence="8">
    <location>
        <position position="495"/>
    </location>
    <ligand>
        <name>Mn(2+)</name>
        <dbReference type="ChEBI" id="CHEBI:29035"/>
    </ligand>
</feature>
<comment type="subcellular location">
    <subcellularLocation>
        <location evidence="1">Cell membrane</location>
        <topology evidence="1">Multi-pass membrane protein</topology>
    </subcellularLocation>
</comment>
<reference evidence="11 12" key="1">
    <citation type="submission" date="2016-10" db="EMBL/GenBank/DDBJ databases">
        <authorList>
            <person name="de Groot N.N."/>
        </authorList>
    </citation>
    <scope>NUCLEOTIDE SEQUENCE [LARGE SCALE GENOMIC DNA]</scope>
    <source>
        <strain evidence="11 12">DSM 18684</strain>
    </source>
</reference>
<feature type="transmembrane region" description="Helical" evidence="9">
    <location>
        <begin position="86"/>
        <end position="108"/>
    </location>
</feature>
<protein>
    <submittedName>
        <fullName evidence="11">Phosphoglycerol transferase MdoB</fullName>
    </submittedName>
</protein>
<feature type="transmembrane region" description="Helical" evidence="9">
    <location>
        <begin position="49"/>
        <end position="74"/>
    </location>
</feature>
<feature type="binding site" evidence="8">
    <location>
        <position position="496"/>
    </location>
    <ligand>
        <name>Mn(2+)</name>
        <dbReference type="ChEBI" id="CHEBI:29035"/>
    </ligand>
</feature>
<dbReference type="InterPro" id="IPR000917">
    <property type="entry name" value="Sulfatase_N"/>
</dbReference>
<dbReference type="Proteomes" id="UP000199666">
    <property type="component" value="Unassembled WGS sequence"/>
</dbReference>
<feature type="transmembrane region" description="Helical" evidence="9">
    <location>
        <begin position="12"/>
        <end position="37"/>
    </location>
</feature>
<evidence type="ECO:0000256" key="7">
    <source>
        <dbReference type="PIRSR" id="PIRSR005091-2"/>
    </source>
</evidence>
<dbReference type="InterPro" id="IPR017850">
    <property type="entry name" value="Alkaline_phosphatase_core_sf"/>
</dbReference>
<dbReference type="GO" id="GO:0016740">
    <property type="term" value="F:transferase activity"/>
    <property type="evidence" value="ECO:0007669"/>
    <property type="project" value="UniProtKB-KW"/>
</dbReference>
<evidence type="ECO:0000259" key="10">
    <source>
        <dbReference type="Pfam" id="PF00884"/>
    </source>
</evidence>
<dbReference type="Gene3D" id="3.30.1120.10">
    <property type="match status" value="1"/>
</dbReference>
<dbReference type="AlphaFoldDB" id="A0A1I2VQ61"/>
<sequence>MRLNINKKQSIYTALLYRFLLVMLLYTICRLCFYLANQTFFNHLSLADLAYIFAGGIKFDLVALLYINSLYIVLQTIPFTFRYKEAYQVFCKWLFITTNSIGFLANFIDFAYYKYTLKHTTASVFSQFSNEQNKLKLFLDFLSDYWYLVILFAVFTYVFIKLYQIIRITKAPTFTWKIYLTHTLILIAIAGLAVIGMRGGWRHSTRPITMSNAGDFVKQPSDMGLVLNTPFTIIKTLKRAALKPINYYDEQTLKSIYNPIHQPLNKDPFKNLNIVFLIIESLGKEHIGALNKDLLGGKYKGYTPFLDSLVDQSFTSSHTYANGRKSIDALPSIISGIPSIREPFVLSSYSGNKTTSIAKLLNDKGYETAFFHGAPNGSMGFSAYANLAGIKNYFGKTEYANDNDFDGIWGIWDEPFMQYMAKTINTFKQPFFSAFFSVSSHHPFKVPEKYIGKFPKGPLPVQEPIGYTDLAIRNFFATASKMPWYQNTLFVICADHATVSYLSEYQTLPGYFSIPILFYYPGGDLKGKTDKLIQQADIMPTVLNYLNYDKPYFAFGFDAFNSKNNNFVVNNNDGNFSLYQGDYLLQNDGQKSTALFNLKTDRLTKNNILGDEPGVQNEMEKYLKAFIQQYNNRMINNELTVND</sequence>
<dbReference type="SUPFAM" id="SSF53649">
    <property type="entry name" value="Alkaline phosphatase-like"/>
    <property type="match status" value="1"/>
</dbReference>
<keyword evidence="5 9" id="KW-0472">Membrane</keyword>
<evidence type="ECO:0000256" key="6">
    <source>
        <dbReference type="PIRSR" id="PIRSR005091-1"/>
    </source>
</evidence>
<evidence type="ECO:0000256" key="8">
    <source>
        <dbReference type="PIRSR" id="PIRSR005091-3"/>
    </source>
</evidence>
<dbReference type="Pfam" id="PF00884">
    <property type="entry name" value="Sulfatase"/>
    <property type="match status" value="1"/>
</dbReference>
<dbReference type="InterPro" id="IPR050448">
    <property type="entry name" value="OpgB/LTA_synthase_biosynth"/>
</dbReference>
<keyword evidence="2" id="KW-1003">Cell membrane</keyword>
<evidence type="ECO:0000256" key="9">
    <source>
        <dbReference type="SAM" id="Phobius"/>
    </source>
</evidence>
<dbReference type="CDD" id="cd16015">
    <property type="entry name" value="LTA_synthase"/>
    <property type="match status" value="1"/>
</dbReference>
<dbReference type="PANTHER" id="PTHR47371:SF3">
    <property type="entry name" value="PHOSPHOGLYCEROL TRANSFERASE I"/>
    <property type="match status" value="1"/>
</dbReference>
<keyword evidence="3 9" id="KW-0812">Transmembrane</keyword>
<proteinExistence type="predicted"/>
<dbReference type="InterPro" id="IPR012160">
    <property type="entry name" value="LtaS-like"/>
</dbReference>
<feature type="domain" description="Sulfatase N-terminal" evidence="10">
    <location>
        <begin position="273"/>
        <end position="547"/>
    </location>
</feature>
<dbReference type="EMBL" id="FOPP01000003">
    <property type="protein sequence ID" value="SFG91280.1"/>
    <property type="molecule type" value="Genomic_DNA"/>
</dbReference>
<evidence type="ECO:0000256" key="5">
    <source>
        <dbReference type="ARBA" id="ARBA00023136"/>
    </source>
</evidence>
<keyword evidence="11" id="KW-0808">Transferase</keyword>
<accession>A0A1I2VQ61</accession>